<accession>A0A920CAL1</accession>
<evidence type="ECO:0000256" key="1">
    <source>
        <dbReference type="ARBA" id="ARBA00022801"/>
    </source>
</evidence>
<feature type="active site" description="Nucleophile" evidence="3">
    <location>
        <position position="110"/>
    </location>
</feature>
<evidence type="ECO:0000313" key="6">
    <source>
        <dbReference type="Proteomes" id="UP000679779"/>
    </source>
</evidence>
<evidence type="ECO:0000256" key="2">
    <source>
        <dbReference type="ARBA" id="ARBA00038358"/>
    </source>
</evidence>
<dbReference type="InterPro" id="IPR012341">
    <property type="entry name" value="6hp_glycosidase-like_sf"/>
</dbReference>
<dbReference type="EMBL" id="BORQ01000004">
    <property type="protein sequence ID" value="GIO32546.1"/>
    <property type="molecule type" value="Genomic_DNA"/>
</dbReference>
<evidence type="ECO:0000256" key="4">
    <source>
        <dbReference type="PIRSR" id="PIRSR610905-2"/>
    </source>
</evidence>
<dbReference type="GO" id="GO:0000272">
    <property type="term" value="P:polysaccharide catabolic process"/>
    <property type="evidence" value="ECO:0007669"/>
    <property type="project" value="TreeGrafter"/>
</dbReference>
<feature type="active site" description="Proton donor" evidence="3">
    <location>
        <position position="171"/>
    </location>
</feature>
<dbReference type="RefSeq" id="WP_160039404.1">
    <property type="nucleotide sequence ID" value="NZ_BORQ01000004.1"/>
</dbReference>
<keyword evidence="1 5" id="KW-0378">Hydrolase</keyword>
<gene>
    <name evidence="5" type="ORF">J2TS6_36870</name>
</gene>
<dbReference type="Pfam" id="PF07470">
    <property type="entry name" value="Glyco_hydro_88"/>
    <property type="match status" value="1"/>
</dbReference>
<name>A0A920CAL1_9BACL</name>
<evidence type="ECO:0000313" key="5">
    <source>
        <dbReference type="EMBL" id="GIO32546.1"/>
    </source>
</evidence>
<feature type="binding site" evidence="4">
    <location>
        <position position="243"/>
    </location>
    <ligand>
        <name>substrate</name>
    </ligand>
</feature>
<sequence length="392" mass="43592">MSEQTLQKNAANSHQPAEIPASVHAWADGVWERIREKIGRTSRRIGVSCPHASVNGVYDDMRVSWWTAGFWPGILWQLSADGGQPEFRDIAERCEERLDEPLHALAVHHDSGFIWLLSAVADYRITGNERSRQRGLMAASQLASRFNLKGRYIRAWHDAENVNRAGWSIIDTMMNLPLLYWASETTGDPRFRHIAAAHAETVLEHFMRPDGSSYHILRFDAETGELLGADAGQGYAADSAWARGSAWTVYGMALSYKYTGNEAFLTGAKRAAHFFLAQLPEDYVPHWDFRAPRNDDTPRDTSAGACAACGLIELAAHVPAGEGQTYLDAAGRLVRALDEHYGAWDREDEEGLILSGTSNLPGGVHIDTPLIYGDYFFVEAVSRLRGSKLGFW</sequence>
<comment type="similarity">
    <text evidence="2">Belongs to the glycosyl hydrolase 88 family.</text>
</comment>
<evidence type="ECO:0000256" key="3">
    <source>
        <dbReference type="PIRSR" id="PIRSR610905-1"/>
    </source>
</evidence>
<feature type="binding site" evidence="4">
    <location>
        <position position="171"/>
    </location>
    <ligand>
        <name>substrate</name>
    </ligand>
</feature>
<feature type="binding site" evidence="4">
    <location>
        <position position="110"/>
    </location>
    <ligand>
        <name>substrate</name>
    </ligand>
</feature>
<reference evidence="5" key="1">
    <citation type="submission" date="2021-03" db="EMBL/GenBank/DDBJ databases">
        <title>Antimicrobial resistance genes in bacteria isolated from Japanese honey, and their potential for conferring macrolide and lincosamide resistance in the American foulbrood pathogen Paenibacillus larvae.</title>
        <authorList>
            <person name="Okamoto M."/>
            <person name="Kumagai M."/>
            <person name="Kanamori H."/>
            <person name="Takamatsu D."/>
        </authorList>
    </citation>
    <scope>NUCLEOTIDE SEQUENCE</scope>
    <source>
        <strain evidence="5">J2TS6</strain>
    </source>
</reference>
<keyword evidence="6" id="KW-1185">Reference proteome</keyword>
<dbReference type="InterPro" id="IPR010905">
    <property type="entry name" value="Glyco_hydro_88"/>
</dbReference>
<dbReference type="GO" id="GO:0052757">
    <property type="term" value="F:chondroitin hydrolase activity"/>
    <property type="evidence" value="ECO:0007669"/>
    <property type="project" value="TreeGrafter"/>
</dbReference>
<dbReference type="Proteomes" id="UP000679779">
    <property type="component" value="Unassembled WGS sequence"/>
</dbReference>
<dbReference type="SUPFAM" id="SSF48208">
    <property type="entry name" value="Six-hairpin glycosidases"/>
    <property type="match status" value="1"/>
</dbReference>
<dbReference type="Gene3D" id="1.50.10.10">
    <property type="match status" value="1"/>
</dbReference>
<dbReference type="InterPro" id="IPR008928">
    <property type="entry name" value="6-hairpin_glycosidase_sf"/>
</dbReference>
<dbReference type="PANTHER" id="PTHR36845">
    <property type="entry name" value="HYDROLASE, PUTATIVE (AFU_ORTHOLOGUE AFUA_7G05090)-RELATED"/>
    <property type="match status" value="1"/>
</dbReference>
<proteinExistence type="inferred from homology"/>
<dbReference type="AlphaFoldDB" id="A0A920CAL1"/>
<organism evidence="5 6">
    <name type="scientific">Paenibacillus albilobatus</name>
    <dbReference type="NCBI Taxonomy" id="2716884"/>
    <lineage>
        <taxon>Bacteria</taxon>
        <taxon>Bacillati</taxon>
        <taxon>Bacillota</taxon>
        <taxon>Bacilli</taxon>
        <taxon>Bacillales</taxon>
        <taxon>Paenibacillaceae</taxon>
        <taxon>Paenibacillus</taxon>
    </lineage>
</organism>
<feature type="binding site" evidence="4">
    <location>
        <position position="247"/>
    </location>
    <ligand>
        <name>substrate</name>
    </ligand>
</feature>
<dbReference type="PANTHER" id="PTHR36845:SF1">
    <property type="entry name" value="HYDROLASE, PUTATIVE (AFU_ORTHOLOGUE AFUA_7G05090)-RELATED"/>
    <property type="match status" value="1"/>
</dbReference>
<dbReference type="InterPro" id="IPR052369">
    <property type="entry name" value="UG_Glycosaminoglycan_Hydrolase"/>
</dbReference>
<comment type="caution">
    <text evidence="5">The sequence shown here is derived from an EMBL/GenBank/DDBJ whole genome shotgun (WGS) entry which is preliminary data.</text>
</comment>
<protein>
    <submittedName>
        <fullName evidence="5">Glycosyl hydrolase family 88</fullName>
    </submittedName>
</protein>